<keyword evidence="3" id="KW-1185">Reference proteome</keyword>
<dbReference type="AlphaFoldDB" id="A0A0E0AXP0"/>
<feature type="compositionally biased region" description="Basic and acidic residues" evidence="1">
    <location>
        <begin position="63"/>
        <end position="72"/>
    </location>
</feature>
<feature type="compositionally biased region" description="Basic residues" evidence="1">
    <location>
        <begin position="163"/>
        <end position="174"/>
    </location>
</feature>
<feature type="region of interest" description="Disordered" evidence="1">
    <location>
        <begin position="139"/>
        <end position="192"/>
    </location>
</feature>
<accession>A0A0E0AXP0</accession>
<dbReference type="Gramene" id="OGLUM08G21750.1">
    <property type="protein sequence ID" value="OGLUM08G21750.1"/>
    <property type="gene ID" value="OGLUM08G21750"/>
</dbReference>
<feature type="compositionally biased region" description="Basic and acidic residues" evidence="1">
    <location>
        <begin position="14"/>
        <end position="52"/>
    </location>
</feature>
<sequence>MGPSAANVGWPTCRSREEPSNLDRVDIAGRRDNMMKEPKLVRQQKDETEMGTKKNPSSKANRRGREGGRERSWMWSPQAPSQHPHPHLAISRALPPVHSSTRASCKICPAAGSTPVTVVVAVIVVESASAEVGRLEGVGRGREGSEARKWRRGGTSAIAAGKGNKRPGARRHGRGPGEQRSDGVGKTTSYSR</sequence>
<name>A0A0E0AXP0_9ORYZ</name>
<protein>
    <submittedName>
        <fullName evidence="2">Uncharacterized protein</fullName>
    </submittedName>
</protein>
<reference evidence="2" key="2">
    <citation type="submission" date="2018-05" db="EMBL/GenBank/DDBJ databases">
        <title>OgluRS3 (Oryza glumaepatula Reference Sequence Version 3).</title>
        <authorList>
            <person name="Zhang J."/>
            <person name="Kudrna D."/>
            <person name="Lee S."/>
            <person name="Talag J."/>
            <person name="Welchert J."/>
            <person name="Wing R.A."/>
        </authorList>
    </citation>
    <scope>NUCLEOTIDE SEQUENCE [LARGE SCALE GENOMIC DNA]</scope>
</reference>
<dbReference type="HOGENOM" id="CLU_1417174_0_0_1"/>
<evidence type="ECO:0000313" key="3">
    <source>
        <dbReference type="Proteomes" id="UP000026961"/>
    </source>
</evidence>
<reference evidence="2" key="1">
    <citation type="submission" date="2015-04" db="UniProtKB">
        <authorList>
            <consortium name="EnsemblPlants"/>
        </authorList>
    </citation>
    <scope>IDENTIFICATION</scope>
</reference>
<evidence type="ECO:0000256" key="1">
    <source>
        <dbReference type="SAM" id="MobiDB-lite"/>
    </source>
</evidence>
<evidence type="ECO:0000313" key="2">
    <source>
        <dbReference type="EnsemblPlants" id="OGLUM08G21750.1"/>
    </source>
</evidence>
<feature type="compositionally biased region" description="Basic and acidic residues" evidence="1">
    <location>
        <begin position="139"/>
        <end position="148"/>
    </location>
</feature>
<dbReference type="Proteomes" id="UP000026961">
    <property type="component" value="Chromosome 8"/>
</dbReference>
<dbReference type="EnsemblPlants" id="OGLUM08G21750.1">
    <property type="protein sequence ID" value="OGLUM08G21750.1"/>
    <property type="gene ID" value="OGLUM08G21750"/>
</dbReference>
<proteinExistence type="predicted"/>
<feature type="region of interest" description="Disordered" evidence="1">
    <location>
        <begin position="1"/>
        <end position="88"/>
    </location>
</feature>
<organism evidence="2">
    <name type="scientific">Oryza glumipatula</name>
    <dbReference type="NCBI Taxonomy" id="40148"/>
    <lineage>
        <taxon>Eukaryota</taxon>
        <taxon>Viridiplantae</taxon>
        <taxon>Streptophyta</taxon>
        <taxon>Embryophyta</taxon>
        <taxon>Tracheophyta</taxon>
        <taxon>Spermatophyta</taxon>
        <taxon>Magnoliopsida</taxon>
        <taxon>Liliopsida</taxon>
        <taxon>Poales</taxon>
        <taxon>Poaceae</taxon>
        <taxon>BOP clade</taxon>
        <taxon>Oryzoideae</taxon>
        <taxon>Oryzeae</taxon>
        <taxon>Oryzinae</taxon>
        <taxon>Oryza</taxon>
    </lineage>
</organism>